<comment type="caution">
    <text evidence="2">The sequence shown here is derived from an EMBL/GenBank/DDBJ whole genome shotgun (WGS) entry which is preliminary data.</text>
</comment>
<dbReference type="SUPFAM" id="SSF64005">
    <property type="entry name" value="Undecaprenyl diphosphate synthase"/>
    <property type="match status" value="1"/>
</dbReference>
<proteinExistence type="predicted"/>
<dbReference type="Proteomes" id="UP001215280">
    <property type="component" value="Unassembled WGS sequence"/>
</dbReference>
<dbReference type="EMBL" id="JARJLG010000102">
    <property type="protein sequence ID" value="KAJ7745586.1"/>
    <property type="molecule type" value="Genomic_DNA"/>
</dbReference>
<dbReference type="AlphaFoldDB" id="A0AAD7IL19"/>
<keyword evidence="3" id="KW-1185">Reference proteome</keyword>
<dbReference type="GO" id="GO:0016765">
    <property type="term" value="F:transferase activity, transferring alkyl or aryl (other than methyl) groups"/>
    <property type="evidence" value="ECO:0007669"/>
    <property type="project" value="InterPro"/>
</dbReference>
<evidence type="ECO:0000256" key="1">
    <source>
        <dbReference type="ARBA" id="ARBA00022679"/>
    </source>
</evidence>
<organism evidence="2 3">
    <name type="scientific">Mycena maculata</name>
    <dbReference type="NCBI Taxonomy" id="230809"/>
    <lineage>
        <taxon>Eukaryota</taxon>
        <taxon>Fungi</taxon>
        <taxon>Dikarya</taxon>
        <taxon>Basidiomycota</taxon>
        <taxon>Agaricomycotina</taxon>
        <taxon>Agaricomycetes</taxon>
        <taxon>Agaricomycetidae</taxon>
        <taxon>Agaricales</taxon>
        <taxon>Marasmiineae</taxon>
        <taxon>Mycenaceae</taxon>
        <taxon>Mycena</taxon>
    </lineage>
</organism>
<sequence>MRLGVSSSLLSTNYDDFVVSFNLLDLLDLNAIRDIEASMIDFKGKRWMPSIMFRAALMNGFSIDILPERVHRGLARSAALPVRASVGGVSIHAVDPGPRHDLYAPHPGTPVVWCPQATCVESTLDNVGTAVAESILFHSGRETNTPAHGNIIRDGHRWWARQSGQPVLRPHGNQGFGMVAKIPPKHRAPCATEIPPLLGFSSEKPGQERDGLFALMTAESKTSLIHLFRIAVGYGGREEILSAVRHLVDKGKDYTEQNISMETDCRQRGVPPVDLIIRTSERRTNGYQKNYSPDSFIMIS</sequence>
<dbReference type="InterPro" id="IPR001441">
    <property type="entry name" value="UPP_synth-like"/>
</dbReference>
<dbReference type="InterPro" id="IPR036424">
    <property type="entry name" value="UPP_synth-like_sf"/>
</dbReference>
<reference evidence="2" key="1">
    <citation type="submission" date="2023-03" db="EMBL/GenBank/DDBJ databases">
        <title>Massive genome expansion in bonnet fungi (Mycena s.s.) driven by repeated elements and novel gene families across ecological guilds.</title>
        <authorList>
            <consortium name="Lawrence Berkeley National Laboratory"/>
            <person name="Harder C.B."/>
            <person name="Miyauchi S."/>
            <person name="Viragh M."/>
            <person name="Kuo A."/>
            <person name="Thoen E."/>
            <person name="Andreopoulos B."/>
            <person name="Lu D."/>
            <person name="Skrede I."/>
            <person name="Drula E."/>
            <person name="Henrissat B."/>
            <person name="Morin E."/>
            <person name="Kohler A."/>
            <person name="Barry K."/>
            <person name="LaButti K."/>
            <person name="Morin E."/>
            <person name="Salamov A."/>
            <person name="Lipzen A."/>
            <person name="Mereny Z."/>
            <person name="Hegedus B."/>
            <person name="Baldrian P."/>
            <person name="Stursova M."/>
            <person name="Weitz H."/>
            <person name="Taylor A."/>
            <person name="Grigoriev I.V."/>
            <person name="Nagy L.G."/>
            <person name="Martin F."/>
            <person name="Kauserud H."/>
        </authorList>
    </citation>
    <scope>NUCLEOTIDE SEQUENCE</scope>
    <source>
        <strain evidence="2">CBHHK188m</strain>
    </source>
</reference>
<gene>
    <name evidence="2" type="ORF">DFH07DRAFT_977387</name>
</gene>
<evidence type="ECO:0000313" key="2">
    <source>
        <dbReference type="EMBL" id="KAJ7745586.1"/>
    </source>
</evidence>
<keyword evidence="1" id="KW-0808">Transferase</keyword>
<dbReference type="Pfam" id="PF01255">
    <property type="entry name" value="Prenyltransf"/>
    <property type="match status" value="1"/>
</dbReference>
<evidence type="ECO:0000313" key="3">
    <source>
        <dbReference type="Proteomes" id="UP001215280"/>
    </source>
</evidence>
<protein>
    <submittedName>
        <fullName evidence="2">Uncharacterized protein</fullName>
    </submittedName>
</protein>
<dbReference type="Gene3D" id="3.40.1180.10">
    <property type="entry name" value="Decaprenyl diphosphate synthase-like"/>
    <property type="match status" value="1"/>
</dbReference>
<name>A0AAD7IL19_9AGAR</name>
<accession>A0AAD7IL19</accession>